<reference evidence="1" key="1">
    <citation type="submission" date="2021-05" db="EMBL/GenBank/DDBJ databases">
        <authorList>
            <person name="Scholz U."/>
            <person name="Mascher M."/>
            <person name="Fiebig A."/>
        </authorList>
    </citation>
    <scope>NUCLEOTIDE SEQUENCE [LARGE SCALE GENOMIC DNA]</scope>
</reference>
<name>A0ACD5TST9_AVESA</name>
<proteinExistence type="predicted"/>
<protein>
    <submittedName>
        <fullName evidence="1">Uncharacterized protein</fullName>
    </submittedName>
</protein>
<reference evidence="1" key="2">
    <citation type="submission" date="2025-09" db="UniProtKB">
        <authorList>
            <consortium name="EnsemblPlants"/>
        </authorList>
    </citation>
    <scope>IDENTIFICATION</scope>
</reference>
<accession>A0ACD5TST9</accession>
<keyword evidence="2" id="KW-1185">Reference proteome</keyword>
<dbReference type="EnsemblPlants" id="AVESA.00010b.r2.1CG0119240.1">
    <property type="protein sequence ID" value="AVESA.00010b.r2.1CG0119240.1.CDS.1"/>
    <property type="gene ID" value="AVESA.00010b.r2.1CG0119240"/>
</dbReference>
<evidence type="ECO:0000313" key="2">
    <source>
        <dbReference type="Proteomes" id="UP001732700"/>
    </source>
</evidence>
<organism evidence="1 2">
    <name type="scientific">Avena sativa</name>
    <name type="common">Oat</name>
    <dbReference type="NCBI Taxonomy" id="4498"/>
    <lineage>
        <taxon>Eukaryota</taxon>
        <taxon>Viridiplantae</taxon>
        <taxon>Streptophyta</taxon>
        <taxon>Embryophyta</taxon>
        <taxon>Tracheophyta</taxon>
        <taxon>Spermatophyta</taxon>
        <taxon>Magnoliopsida</taxon>
        <taxon>Liliopsida</taxon>
        <taxon>Poales</taxon>
        <taxon>Poaceae</taxon>
        <taxon>BOP clade</taxon>
        <taxon>Pooideae</taxon>
        <taxon>Poodae</taxon>
        <taxon>Poeae</taxon>
        <taxon>Poeae Chloroplast Group 1 (Aveneae type)</taxon>
        <taxon>Aveninae</taxon>
        <taxon>Avena</taxon>
    </lineage>
</organism>
<sequence length="377" mass="42738">MGSGGRSTAHREGHAIQRPPTDKPPFTLAQIRKAIPPHCFQRSLIKSSYYLLHDLVIVAALLYLAMAVIPAVPAGLPRLAAWTLYGIAQGCAATGVWVVAHECGHHAFSDYQLLDDVLGMVLHTSLLVPYFSWKFSHRRHHANHASMENDEVFVPEQRAVLAWYAPCVRNPVGRLLFIAAHLTIGWPLYLMFNANGRAYPRWANHFNPYGPIFSGRERILVFVTDVGLLTVLFGLFKLASAFGFWWVVLVYGVPVLVVQAWVVLVTYLHHTHLALPHYDSSEWDWLRGALATVDRDYGVINYVLHNVTDTHVLHHIFPSMPHYHAMEATKAIRPVLGHYYKRDATPIATALWREAKECIFVEPMEDRKGVLWYSNKL</sequence>
<evidence type="ECO:0000313" key="1">
    <source>
        <dbReference type="EnsemblPlants" id="AVESA.00010b.r2.1CG0119240.1.CDS.1"/>
    </source>
</evidence>
<dbReference type="Proteomes" id="UP001732700">
    <property type="component" value="Chromosome 1C"/>
</dbReference>